<reference evidence="2" key="1">
    <citation type="submission" date="2022-06" db="EMBL/GenBank/DDBJ databases">
        <title>Uncovering the hologenomic basis of an extraordinary plant invasion.</title>
        <authorList>
            <person name="Bieker V.C."/>
            <person name="Martin M.D."/>
            <person name="Gilbert T."/>
            <person name="Hodgins K."/>
            <person name="Battlay P."/>
            <person name="Petersen B."/>
            <person name="Wilson J."/>
        </authorList>
    </citation>
    <scope>NUCLEOTIDE SEQUENCE</scope>
    <source>
        <strain evidence="2">AA19_3_7</strain>
        <tissue evidence="2">Leaf</tissue>
    </source>
</reference>
<protein>
    <submittedName>
        <fullName evidence="2">Uncharacterized protein</fullName>
    </submittedName>
</protein>
<keyword evidence="1" id="KW-1133">Transmembrane helix</keyword>
<proteinExistence type="predicted"/>
<feature type="non-terminal residue" evidence="2">
    <location>
        <position position="1"/>
    </location>
</feature>
<dbReference type="AlphaFoldDB" id="A0AAD5GV16"/>
<dbReference type="EMBL" id="JAMZMK010000430">
    <property type="protein sequence ID" value="KAI7756355.1"/>
    <property type="molecule type" value="Genomic_DNA"/>
</dbReference>
<dbReference type="Proteomes" id="UP001206925">
    <property type="component" value="Unassembled WGS sequence"/>
</dbReference>
<keyword evidence="1" id="KW-0472">Membrane</keyword>
<gene>
    <name evidence="2" type="ORF">M8C21_015622</name>
</gene>
<organism evidence="2 3">
    <name type="scientific">Ambrosia artemisiifolia</name>
    <name type="common">Common ragweed</name>
    <dbReference type="NCBI Taxonomy" id="4212"/>
    <lineage>
        <taxon>Eukaryota</taxon>
        <taxon>Viridiplantae</taxon>
        <taxon>Streptophyta</taxon>
        <taxon>Embryophyta</taxon>
        <taxon>Tracheophyta</taxon>
        <taxon>Spermatophyta</taxon>
        <taxon>Magnoliopsida</taxon>
        <taxon>eudicotyledons</taxon>
        <taxon>Gunneridae</taxon>
        <taxon>Pentapetalae</taxon>
        <taxon>asterids</taxon>
        <taxon>campanulids</taxon>
        <taxon>Asterales</taxon>
        <taxon>Asteraceae</taxon>
        <taxon>Asteroideae</taxon>
        <taxon>Heliantheae alliance</taxon>
        <taxon>Heliantheae</taxon>
        <taxon>Ambrosia</taxon>
    </lineage>
</organism>
<accession>A0AAD5GV16</accession>
<evidence type="ECO:0000313" key="3">
    <source>
        <dbReference type="Proteomes" id="UP001206925"/>
    </source>
</evidence>
<sequence length="186" mass="21017">MNIPVVLSKFMFDEPSGWVTMATVVTLLSTIYLGFAEIIGSHLQYSKFTNNSKHDDDGMMKVSSRRGMLILYTPAFLAGFVSFFVFPGGGLRFLFLKLALTFHFFKRDFEGFGTVYGGDPLWRMNRLSLTIGEQDRETEIQEFLGRAATIGAFVKRGEEAGYTKITLKGKTPEEKIVIMRKIDARN</sequence>
<keyword evidence="3" id="KW-1185">Reference proteome</keyword>
<feature type="transmembrane region" description="Helical" evidence="1">
    <location>
        <begin position="69"/>
        <end position="95"/>
    </location>
</feature>
<keyword evidence="1" id="KW-0812">Transmembrane</keyword>
<name>A0AAD5GV16_AMBAR</name>
<evidence type="ECO:0000313" key="2">
    <source>
        <dbReference type="EMBL" id="KAI7756355.1"/>
    </source>
</evidence>
<feature type="transmembrane region" description="Helical" evidence="1">
    <location>
        <begin position="18"/>
        <end position="39"/>
    </location>
</feature>
<evidence type="ECO:0000256" key="1">
    <source>
        <dbReference type="SAM" id="Phobius"/>
    </source>
</evidence>
<comment type="caution">
    <text evidence="2">The sequence shown here is derived from an EMBL/GenBank/DDBJ whole genome shotgun (WGS) entry which is preliminary data.</text>
</comment>